<evidence type="ECO:0000256" key="5">
    <source>
        <dbReference type="HAMAP-Rule" id="MF_00214"/>
    </source>
</evidence>
<dbReference type="Gene3D" id="3.20.20.70">
    <property type="entry name" value="Aldolase class I"/>
    <property type="match status" value="1"/>
</dbReference>
<dbReference type="GO" id="GO:0046279">
    <property type="term" value="P:3,4-dihydroxybenzoate biosynthetic process"/>
    <property type="evidence" value="ECO:0007669"/>
    <property type="project" value="TreeGrafter"/>
</dbReference>
<dbReference type="CDD" id="cd00502">
    <property type="entry name" value="DHQase_I"/>
    <property type="match status" value="1"/>
</dbReference>
<dbReference type="PANTHER" id="PTHR43699">
    <property type="entry name" value="3-DEHYDROQUINATE DEHYDRATASE"/>
    <property type="match status" value="1"/>
</dbReference>
<evidence type="ECO:0000313" key="9">
    <source>
        <dbReference type="Proteomes" id="UP000521358"/>
    </source>
</evidence>
<comment type="caution">
    <text evidence="6">The sequence shown here is derived from an EMBL/GenBank/DDBJ whole genome shotgun (WGS) entry which is preliminary data.</text>
</comment>
<dbReference type="HAMAP" id="MF_00214">
    <property type="entry name" value="AroD"/>
    <property type="match status" value="1"/>
</dbReference>
<keyword evidence="4 5" id="KW-0704">Schiff base</keyword>
<feature type="binding site" evidence="5">
    <location>
        <position position="233"/>
    </location>
    <ligand>
        <name>3-dehydroquinate</name>
        <dbReference type="ChEBI" id="CHEBI:32364"/>
    </ligand>
</feature>
<dbReference type="PANTHER" id="PTHR43699:SF1">
    <property type="entry name" value="3-DEHYDROQUINATE DEHYDRATASE"/>
    <property type="match status" value="1"/>
</dbReference>
<comment type="similarity">
    <text evidence="5">Belongs to the type-I 3-dehydroquinase family.</text>
</comment>
<dbReference type="AlphaFoldDB" id="A0A369B0E7"/>
<evidence type="ECO:0000256" key="1">
    <source>
        <dbReference type="ARBA" id="ARBA00001864"/>
    </source>
</evidence>
<feature type="active site" description="Proton donor/acceptor" evidence="5">
    <location>
        <position position="143"/>
    </location>
</feature>
<comment type="pathway">
    <text evidence="5">Metabolic intermediate biosynthesis; chorismate biosynthesis; chorismate from D-erythrose 4-phosphate and phosphoenolpyruvate: step 3/7.</text>
</comment>
<evidence type="ECO:0000313" key="8">
    <source>
        <dbReference type="Proteomes" id="UP000288197"/>
    </source>
</evidence>
<dbReference type="EMBL" id="NGJX01000007">
    <property type="protein sequence ID" value="RSU01474.1"/>
    <property type="molecule type" value="Genomic_DNA"/>
</dbReference>
<dbReference type="GO" id="GO:0009423">
    <property type="term" value="P:chorismate biosynthetic process"/>
    <property type="evidence" value="ECO:0007669"/>
    <property type="project" value="UniProtKB-UniRule"/>
</dbReference>
<proteinExistence type="inferred from homology"/>
<comment type="function">
    <text evidence="5">Involved in the third step of the chorismate pathway, which leads to the biosynthesis of aromatic amino acids. Catalyzes the cis-dehydration of 3-dehydroquinate (DHQ) and introduces the first double bond of the aromatic ring to yield 3-dehydroshikimate.</text>
</comment>
<feature type="binding site" evidence="5">
    <location>
        <position position="82"/>
    </location>
    <ligand>
        <name>3-dehydroquinate</name>
        <dbReference type="ChEBI" id="CHEBI:32364"/>
    </ligand>
</feature>
<comment type="catalytic activity">
    <reaction evidence="1 5">
        <text>3-dehydroquinate = 3-dehydroshikimate + H2O</text>
        <dbReference type="Rhea" id="RHEA:21096"/>
        <dbReference type="ChEBI" id="CHEBI:15377"/>
        <dbReference type="ChEBI" id="CHEBI:16630"/>
        <dbReference type="ChEBI" id="CHEBI:32364"/>
        <dbReference type="EC" id="4.2.1.10"/>
    </reaction>
</comment>
<keyword evidence="5" id="KW-0028">Amino-acid biosynthesis</keyword>
<comment type="subunit">
    <text evidence="5">Homodimer.</text>
</comment>
<dbReference type="UniPathway" id="UPA00053">
    <property type="reaction ID" value="UER00086"/>
</dbReference>
<dbReference type="SUPFAM" id="SSF51569">
    <property type="entry name" value="Aldolase"/>
    <property type="match status" value="1"/>
</dbReference>
<feature type="active site" description="Schiff-base intermediate with substrate" evidence="5">
    <location>
        <position position="170"/>
    </location>
</feature>
<keyword evidence="8" id="KW-1185">Reference proteome</keyword>
<protein>
    <recommendedName>
        <fullName evidence="5">3-dehydroquinate dehydratase</fullName>
        <shortName evidence="5">3-dehydroquinase</shortName>
        <ecNumber evidence="5">4.2.1.10</ecNumber>
    </recommendedName>
    <alternativeName>
        <fullName evidence="5">Type I DHQase</fullName>
    </alternativeName>
    <alternativeName>
        <fullName evidence="5">Type I dehydroquinase</fullName>
        <shortName evidence="5">DHQ1</shortName>
    </alternativeName>
</protein>
<dbReference type="InterPro" id="IPR050146">
    <property type="entry name" value="Type-I_3-dehydroquinase"/>
</dbReference>
<sequence>MSKLKVRNITLGQGQPKVCVSLIASNFEELFAEALRISKLDCDIIEWRADYFMYVNDISFMKKAAYFIRYAIEDKPLIFTFRTLDEGGGQLIEDSYYFELNRYMVHTGLVDIIDLEFAKLIDSETDIIQYAKQNNVKVLISSHDFEKTPSESELSESIYDMRHIGADICKIAVMPHSMTDVLKILSSSNEIQTLREEIPFMMIGMGEVGRMTRLTGELFGSVMTFASSGKHNSAPGQMEIPELRQGLTILGKRNEGAHFGEEKNTKNQCN</sequence>
<dbReference type="OrthoDB" id="9813659at2"/>
<dbReference type="Proteomes" id="UP000521358">
    <property type="component" value="Unassembled WGS sequence"/>
</dbReference>
<dbReference type="RefSeq" id="WP_114289852.1">
    <property type="nucleotide sequence ID" value="NZ_CP081459.1"/>
</dbReference>
<feature type="binding site" evidence="5">
    <location>
        <position position="237"/>
    </location>
    <ligand>
        <name>3-dehydroquinate</name>
        <dbReference type="ChEBI" id="CHEBI:32364"/>
    </ligand>
</feature>
<dbReference type="NCBIfam" id="TIGR01093">
    <property type="entry name" value="aroD"/>
    <property type="match status" value="1"/>
</dbReference>
<dbReference type="Pfam" id="PF01487">
    <property type="entry name" value="DHquinase_I"/>
    <property type="match status" value="1"/>
</dbReference>
<dbReference type="Proteomes" id="UP000288197">
    <property type="component" value="Unassembled WGS sequence"/>
</dbReference>
<dbReference type="GO" id="GO:0008652">
    <property type="term" value="P:amino acid biosynthetic process"/>
    <property type="evidence" value="ECO:0007669"/>
    <property type="project" value="UniProtKB-KW"/>
</dbReference>
<name>A0A369B0E7_9ENTE</name>
<keyword evidence="3 5" id="KW-0456">Lyase</keyword>
<evidence type="ECO:0000256" key="3">
    <source>
        <dbReference type="ARBA" id="ARBA00023239"/>
    </source>
</evidence>
<dbReference type="EMBL" id="JAAVMB010000010">
    <property type="protein sequence ID" value="NKC68226.1"/>
    <property type="molecule type" value="Genomic_DNA"/>
</dbReference>
<feature type="binding site" evidence="5">
    <location>
        <begin position="46"/>
        <end position="48"/>
    </location>
    <ligand>
        <name>3-dehydroquinate</name>
        <dbReference type="ChEBI" id="CHEBI:32364"/>
    </ligand>
</feature>
<reference evidence="6 9" key="2">
    <citation type="submission" date="2020-03" db="EMBL/GenBank/DDBJ databases">
        <title>Bacterial samples isolated from urine from healthy bovine heifers (Gyr breed).</title>
        <authorList>
            <person name="Giannattasio-Ferraz S."/>
            <person name="Maskeri L."/>
            <person name="Penido A."/>
            <person name="Barbosa-Stancioli E.F."/>
            <person name="Putonti C."/>
        </authorList>
    </citation>
    <scope>NUCLEOTIDE SEQUENCE [LARGE SCALE GENOMIC DNA]</scope>
    <source>
        <strain evidence="6 9">UFMG-H7</strain>
    </source>
</reference>
<evidence type="ECO:0000256" key="2">
    <source>
        <dbReference type="ARBA" id="ARBA00023141"/>
    </source>
</evidence>
<keyword evidence="2 5" id="KW-0057">Aromatic amino acid biosynthesis</keyword>
<organism evidence="6 9">
    <name type="scientific">Vagococcus fluvialis</name>
    <dbReference type="NCBI Taxonomy" id="2738"/>
    <lineage>
        <taxon>Bacteria</taxon>
        <taxon>Bacillati</taxon>
        <taxon>Bacillota</taxon>
        <taxon>Bacilli</taxon>
        <taxon>Lactobacillales</taxon>
        <taxon>Enterococcaceae</taxon>
        <taxon>Vagococcus</taxon>
    </lineage>
</organism>
<evidence type="ECO:0000313" key="7">
    <source>
        <dbReference type="EMBL" id="RSU01474.1"/>
    </source>
</evidence>
<accession>A0A369B0E7</accession>
<reference evidence="7 8" key="1">
    <citation type="submission" date="2017-05" db="EMBL/GenBank/DDBJ databases">
        <title>Vagococcus spp. assemblies.</title>
        <authorList>
            <person name="Gulvik C.A."/>
        </authorList>
    </citation>
    <scope>NUCLEOTIDE SEQUENCE [LARGE SCALE GENOMIC DNA]</scope>
    <source>
        <strain evidence="7 8">NCFB 2497</strain>
    </source>
</reference>
<feature type="binding site" evidence="5">
    <location>
        <position position="213"/>
    </location>
    <ligand>
        <name>3-dehydroquinate</name>
        <dbReference type="ChEBI" id="CHEBI:32364"/>
    </ligand>
</feature>
<dbReference type="GO" id="GO:0009073">
    <property type="term" value="P:aromatic amino acid family biosynthetic process"/>
    <property type="evidence" value="ECO:0007669"/>
    <property type="project" value="UniProtKB-KW"/>
</dbReference>
<gene>
    <name evidence="5 6" type="primary">aroD</name>
    <name evidence="7" type="ORF">CBF32_08035</name>
    <name evidence="6" type="ORF">HED35_09010</name>
</gene>
<evidence type="ECO:0000313" key="6">
    <source>
        <dbReference type="EMBL" id="NKC68226.1"/>
    </source>
</evidence>
<dbReference type="GeneID" id="63146692"/>
<dbReference type="FunFam" id="3.20.20.70:FF:000047">
    <property type="entry name" value="3-dehydroquinate dehydratase"/>
    <property type="match status" value="1"/>
</dbReference>
<dbReference type="EC" id="4.2.1.10" evidence="5"/>
<dbReference type="InterPro" id="IPR001381">
    <property type="entry name" value="DHquinase_I"/>
</dbReference>
<evidence type="ECO:0000256" key="4">
    <source>
        <dbReference type="ARBA" id="ARBA00023270"/>
    </source>
</evidence>
<dbReference type="InterPro" id="IPR013785">
    <property type="entry name" value="Aldolase_TIM"/>
</dbReference>
<dbReference type="GO" id="GO:0003855">
    <property type="term" value="F:3-dehydroquinate dehydratase activity"/>
    <property type="evidence" value="ECO:0007669"/>
    <property type="project" value="UniProtKB-UniRule"/>
</dbReference>
<feature type="binding site" evidence="5">
    <location>
        <position position="21"/>
    </location>
    <ligand>
        <name>3-dehydroquinate</name>
        <dbReference type="ChEBI" id="CHEBI:32364"/>
    </ligand>
</feature>